<dbReference type="InterPro" id="IPR008657">
    <property type="entry name" value="JTB"/>
</dbReference>
<gene>
    <name evidence="2" type="primary">RvY_08300-1</name>
    <name evidence="2" type="synonym">RvY_08300.1</name>
    <name evidence="2" type="ORF">RvY_08300</name>
</gene>
<evidence type="ECO:0000313" key="2">
    <source>
        <dbReference type="EMBL" id="GAU96933.1"/>
    </source>
</evidence>
<name>A0A1D1VDI3_RAMVA</name>
<keyword evidence="1" id="KW-0812">Transmembrane</keyword>
<comment type="caution">
    <text evidence="2">The sequence shown here is derived from an EMBL/GenBank/DDBJ whole genome shotgun (WGS) entry which is preliminary data.</text>
</comment>
<organism evidence="2 3">
    <name type="scientific">Ramazzottius varieornatus</name>
    <name type="common">Water bear</name>
    <name type="synonym">Tardigrade</name>
    <dbReference type="NCBI Taxonomy" id="947166"/>
    <lineage>
        <taxon>Eukaryota</taxon>
        <taxon>Metazoa</taxon>
        <taxon>Ecdysozoa</taxon>
        <taxon>Tardigrada</taxon>
        <taxon>Eutardigrada</taxon>
        <taxon>Parachela</taxon>
        <taxon>Hypsibioidea</taxon>
        <taxon>Ramazzottiidae</taxon>
        <taxon>Ramazzottius</taxon>
    </lineage>
</organism>
<dbReference type="EMBL" id="BDGG01000003">
    <property type="protein sequence ID" value="GAU96933.1"/>
    <property type="molecule type" value="Genomic_DNA"/>
</dbReference>
<dbReference type="Gene3D" id="3.30.720.220">
    <property type="match status" value="1"/>
</dbReference>
<dbReference type="GO" id="GO:0016020">
    <property type="term" value="C:membrane"/>
    <property type="evidence" value="ECO:0007669"/>
    <property type="project" value="InterPro"/>
</dbReference>
<dbReference type="Proteomes" id="UP000186922">
    <property type="component" value="Unassembled WGS sequence"/>
</dbReference>
<proteinExistence type="predicted"/>
<dbReference type="AlphaFoldDB" id="A0A1D1VDI3"/>
<reference evidence="2 3" key="1">
    <citation type="journal article" date="2016" name="Nat. Commun.">
        <title>Extremotolerant tardigrade genome and improved radiotolerance of human cultured cells by tardigrade-unique protein.</title>
        <authorList>
            <person name="Hashimoto T."/>
            <person name="Horikawa D.D."/>
            <person name="Saito Y."/>
            <person name="Kuwahara H."/>
            <person name="Kozuka-Hata H."/>
            <person name="Shin-I T."/>
            <person name="Minakuchi Y."/>
            <person name="Ohishi K."/>
            <person name="Motoyama A."/>
            <person name="Aizu T."/>
            <person name="Enomoto A."/>
            <person name="Kondo K."/>
            <person name="Tanaka S."/>
            <person name="Hara Y."/>
            <person name="Koshikawa S."/>
            <person name="Sagara H."/>
            <person name="Miura T."/>
            <person name="Yokobori S."/>
            <person name="Miyagawa K."/>
            <person name="Suzuki Y."/>
            <person name="Kubo T."/>
            <person name="Oyama M."/>
            <person name="Kohara Y."/>
            <person name="Fujiyama A."/>
            <person name="Arakawa K."/>
            <person name="Katayama T."/>
            <person name="Toyoda A."/>
            <person name="Kunieda T."/>
        </authorList>
    </citation>
    <scope>NUCLEOTIDE SEQUENCE [LARGE SCALE GENOMIC DNA]</scope>
    <source>
        <strain evidence="2 3">YOKOZUNA-1</strain>
    </source>
</reference>
<feature type="transmembrane region" description="Helical" evidence="1">
    <location>
        <begin position="171"/>
        <end position="191"/>
    </location>
</feature>
<evidence type="ECO:0000313" key="3">
    <source>
        <dbReference type="Proteomes" id="UP000186922"/>
    </source>
</evidence>
<keyword evidence="1" id="KW-1133">Transmembrane helix</keyword>
<evidence type="ECO:0000256" key="1">
    <source>
        <dbReference type="SAM" id="Phobius"/>
    </source>
</evidence>
<keyword evidence="1" id="KW-0472">Membrane</keyword>
<keyword evidence="3" id="KW-1185">Reference proteome</keyword>
<dbReference type="Pfam" id="PF05439">
    <property type="entry name" value="JTB"/>
    <property type="match status" value="1"/>
</dbReference>
<accession>A0A1D1VDI3</accession>
<evidence type="ECO:0008006" key="4">
    <source>
        <dbReference type="Google" id="ProtNLM"/>
    </source>
</evidence>
<feature type="transmembrane region" description="Helical" evidence="1">
    <location>
        <begin position="21"/>
        <end position="41"/>
    </location>
</feature>
<protein>
    <recommendedName>
        <fullName evidence="4">Jumping translocation breakpoint protein</fullName>
    </recommendedName>
</protein>
<sequence>MLARLTQLLREAVSSLSTFCSFRRFLIISGTVLVFLIFFYIKYATDLVSLSSQTAIPTTKSLSGGAPEIPRLNDSLVDKIAVIFPPATASTVGISSQVVESCGTGKVLQVEGSCRLCTMFEVTSKASFCQQTGYKEPFRCVASSKHVDEKDSSTVYWRTCENTLEIEARNFQIFGVVACAAALILSAFVYWRHHALNQQYIKKIQQRLNTS</sequence>